<dbReference type="PRINTS" id="PR00149">
    <property type="entry name" value="FUMRATELYASE"/>
</dbReference>
<evidence type="ECO:0000259" key="2">
    <source>
        <dbReference type="Pfam" id="PF00206"/>
    </source>
</evidence>
<dbReference type="InterPro" id="IPR008948">
    <property type="entry name" value="L-Aspartase-like"/>
</dbReference>
<dbReference type="InterPro" id="IPR022761">
    <property type="entry name" value="Fumarate_lyase_N"/>
</dbReference>
<dbReference type="Gene3D" id="1.10.275.10">
    <property type="entry name" value="Fumarase/aspartase (N-terminal domain)"/>
    <property type="match status" value="1"/>
</dbReference>
<dbReference type="InterPro" id="IPR009049">
    <property type="entry name" value="Argininosuccinate_lyase"/>
</dbReference>
<dbReference type="PRINTS" id="PR00145">
    <property type="entry name" value="ARGSUCLYASE"/>
</dbReference>
<dbReference type="InterPro" id="IPR024083">
    <property type="entry name" value="Fumarase/histidase_N"/>
</dbReference>
<feature type="domain" description="Fumarate lyase N-terminal" evidence="2">
    <location>
        <begin position="3"/>
        <end position="156"/>
    </location>
</feature>
<dbReference type="WBParaSite" id="jg13825">
    <property type="protein sequence ID" value="jg13825"/>
    <property type="gene ID" value="jg13825"/>
</dbReference>
<dbReference type="GO" id="GO:0042450">
    <property type="term" value="P:L-arginine biosynthetic process via ornithine"/>
    <property type="evidence" value="ECO:0007669"/>
    <property type="project" value="InterPro"/>
</dbReference>
<name>A0A915CZK7_9BILA</name>
<organism evidence="3 4">
    <name type="scientific">Ditylenchus dipsaci</name>
    <dbReference type="NCBI Taxonomy" id="166011"/>
    <lineage>
        <taxon>Eukaryota</taxon>
        <taxon>Metazoa</taxon>
        <taxon>Ecdysozoa</taxon>
        <taxon>Nematoda</taxon>
        <taxon>Chromadorea</taxon>
        <taxon>Rhabditida</taxon>
        <taxon>Tylenchina</taxon>
        <taxon>Tylenchomorpha</taxon>
        <taxon>Sphaerularioidea</taxon>
        <taxon>Anguinidae</taxon>
        <taxon>Anguininae</taxon>
        <taxon>Ditylenchus</taxon>
    </lineage>
</organism>
<dbReference type="GO" id="GO:0005829">
    <property type="term" value="C:cytosol"/>
    <property type="evidence" value="ECO:0007669"/>
    <property type="project" value="TreeGrafter"/>
</dbReference>
<evidence type="ECO:0000313" key="3">
    <source>
        <dbReference type="Proteomes" id="UP000887574"/>
    </source>
</evidence>
<comment type="similarity">
    <text evidence="1">Belongs to the lyase 1 family. Argininosuccinate lyase subfamily.</text>
</comment>
<proteinExistence type="inferred from homology"/>
<accession>A0A915CZK7</accession>
<dbReference type="Pfam" id="PF00206">
    <property type="entry name" value="Lyase_1"/>
    <property type="match status" value="1"/>
</dbReference>
<evidence type="ECO:0000256" key="1">
    <source>
        <dbReference type="ARBA" id="ARBA00010755"/>
    </source>
</evidence>
<dbReference type="PANTHER" id="PTHR43814">
    <property type="entry name" value="ARGININOSUCCINATE LYASE"/>
    <property type="match status" value="1"/>
</dbReference>
<dbReference type="AlphaFoldDB" id="A0A915CZK7"/>
<sequence>MLAETQIISEEDSLKIINGLSEIQKEIEAGKFQFSDDLEDIHMNIESGLSQLIGAESAGRLHTARSRNDQVATDLKLWTKKAFKTAFEAVQELVVVLLDMARQHTNTIMPGFTHLQCAQPVTFAHHCMAYVEMLGKDLSRIEDAIKRMDECPLGAG</sequence>
<dbReference type="PANTHER" id="PTHR43814:SF1">
    <property type="entry name" value="ARGININOSUCCINATE LYASE"/>
    <property type="match status" value="1"/>
</dbReference>
<keyword evidence="3" id="KW-1185">Reference proteome</keyword>
<protein>
    <submittedName>
        <fullName evidence="4">Fumarate lyase N-terminal domain-containing protein</fullName>
    </submittedName>
</protein>
<dbReference type="InterPro" id="IPR000362">
    <property type="entry name" value="Fumarate_lyase_fam"/>
</dbReference>
<dbReference type="SUPFAM" id="SSF48557">
    <property type="entry name" value="L-aspartase-like"/>
    <property type="match status" value="1"/>
</dbReference>
<dbReference type="GO" id="GO:0004056">
    <property type="term" value="F:argininosuccinate lyase activity"/>
    <property type="evidence" value="ECO:0007669"/>
    <property type="project" value="InterPro"/>
</dbReference>
<dbReference type="Gene3D" id="1.20.200.10">
    <property type="entry name" value="Fumarase/aspartase (Central domain)"/>
    <property type="match status" value="1"/>
</dbReference>
<reference evidence="4" key="1">
    <citation type="submission" date="2022-11" db="UniProtKB">
        <authorList>
            <consortium name="WormBaseParasite"/>
        </authorList>
    </citation>
    <scope>IDENTIFICATION</scope>
</reference>
<dbReference type="Proteomes" id="UP000887574">
    <property type="component" value="Unplaced"/>
</dbReference>
<evidence type="ECO:0000313" key="4">
    <source>
        <dbReference type="WBParaSite" id="jg13825"/>
    </source>
</evidence>